<protein>
    <submittedName>
        <fullName evidence="1">Uncharacterized protein</fullName>
    </submittedName>
</protein>
<dbReference type="Proteomes" id="UP000237105">
    <property type="component" value="Unassembled WGS sequence"/>
</dbReference>
<proteinExistence type="predicted"/>
<name>A0A2P5AX92_PARAD</name>
<accession>A0A2P5AX92</accession>
<evidence type="ECO:0000313" key="1">
    <source>
        <dbReference type="EMBL" id="PON41128.1"/>
    </source>
</evidence>
<keyword evidence="2" id="KW-1185">Reference proteome</keyword>
<sequence length="66" mass="6944">MEILFCVPNPSLSARKEIGNGVLGGGGGCCKLVVYFLTILAPSKTVVVFSIFFSVNNFFSATIPTA</sequence>
<reference evidence="2" key="1">
    <citation type="submission" date="2016-06" db="EMBL/GenBank/DDBJ databases">
        <title>Parallel loss of symbiosis genes in relatives of nitrogen-fixing non-legume Parasponia.</title>
        <authorList>
            <person name="Van Velzen R."/>
            <person name="Holmer R."/>
            <person name="Bu F."/>
            <person name="Rutten L."/>
            <person name="Van Zeijl A."/>
            <person name="Liu W."/>
            <person name="Santuari L."/>
            <person name="Cao Q."/>
            <person name="Sharma T."/>
            <person name="Shen D."/>
            <person name="Roswanjaya Y."/>
            <person name="Wardhani T."/>
            <person name="Kalhor M.S."/>
            <person name="Jansen J."/>
            <person name="Van den Hoogen J."/>
            <person name="Gungor B."/>
            <person name="Hartog M."/>
            <person name="Hontelez J."/>
            <person name="Verver J."/>
            <person name="Yang W.-C."/>
            <person name="Schijlen E."/>
            <person name="Repin R."/>
            <person name="Schilthuizen M."/>
            <person name="Schranz E."/>
            <person name="Heidstra R."/>
            <person name="Miyata K."/>
            <person name="Fedorova E."/>
            <person name="Kohlen W."/>
            <person name="Bisseling T."/>
            <person name="Smit S."/>
            <person name="Geurts R."/>
        </authorList>
    </citation>
    <scope>NUCLEOTIDE SEQUENCE [LARGE SCALE GENOMIC DNA]</scope>
    <source>
        <strain evidence="2">cv. WU1-14</strain>
    </source>
</reference>
<organism evidence="1 2">
    <name type="scientific">Parasponia andersonii</name>
    <name type="common">Sponia andersonii</name>
    <dbReference type="NCBI Taxonomy" id="3476"/>
    <lineage>
        <taxon>Eukaryota</taxon>
        <taxon>Viridiplantae</taxon>
        <taxon>Streptophyta</taxon>
        <taxon>Embryophyta</taxon>
        <taxon>Tracheophyta</taxon>
        <taxon>Spermatophyta</taxon>
        <taxon>Magnoliopsida</taxon>
        <taxon>eudicotyledons</taxon>
        <taxon>Gunneridae</taxon>
        <taxon>Pentapetalae</taxon>
        <taxon>rosids</taxon>
        <taxon>fabids</taxon>
        <taxon>Rosales</taxon>
        <taxon>Cannabaceae</taxon>
        <taxon>Parasponia</taxon>
    </lineage>
</organism>
<comment type="caution">
    <text evidence="1">The sequence shown here is derived from an EMBL/GenBank/DDBJ whole genome shotgun (WGS) entry which is preliminary data.</text>
</comment>
<gene>
    <name evidence="1" type="ORF">PanWU01x14_292000</name>
</gene>
<evidence type="ECO:0000313" key="2">
    <source>
        <dbReference type="Proteomes" id="UP000237105"/>
    </source>
</evidence>
<dbReference type="EMBL" id="JXTB01000422">
    <property type="protein sequence ID" value="PON41128.1"/>
    <property type="molecule type" value="Genomic_DNA"/>
</dbReference>
<dbReference type="AlphaFoldDB" id="A0A2P5AX92"/>